<dbReference type="RefSeq" id="WP_246414080.1">
    <property type="nucleotide sequence ID" value="NZ_JACIDZ010000019.1"/>
</dbReference>
<organism evidence="2 3">
    <name type="scientific">Martelella radicis</name>
    <dbReference type="NCBI Taxonomy" id="1397476"/>
    <lineage>
        <taxon>Bacteria</taxon>
        <taxon>Pseudomonadati</taxon>
        <taxon>Pseudomonadota</taxon>
        <taxon>Alphaproteobacteria</taxon>
        <taxon>Hyphomicrobiales</taxon>
        <taxon>Aurantimonadaceae</taxon>
        <taxon>Martelella</taxon>
    </lineage>
</organism>
<dbReference type="AlphaFoldDB" id="A0A7W6KN59"/>
<reference evidence="2 3" key="1">
    <citation type="submission" date="2020-08" db="EMBL/GenBank/DDBJ databases">
        <title>Genomic Encyclopedia of Type Strains, Phase IV (KMG-IV): sequencing the most valuable type-strain genomes for metagenomic binning, comparative biology and taxonomic classification.</title>
        <authorList>
            <person name="Goeker M."/>
        </authorList>
    </citation>
    <scope>NUCLEOTIDE SEQUENCE [LARGE SCALE GENOMIC DNA]</scope>
    <source>
        <strain evidence="2 3">DSM 28101</strain>
    </source>
</reference>
<sequence>MTFVNSSGVSAQDSGEGEAAVEALELFVMPQSGPFRPDQISIPQQKMIEAWARSAHADASAEAFTHWDGEGEVPASCSTCHSGAGFRAFHGLDGSEPGVAAAVPVGGVVDCETCHNPGLAEITAITLPSGIEHPVKPGVEAACLTCHAGRAAGVTVSNAVGEKADDTPDPEIGFVNPHYALAGAVRLGAVGAGGFEYPGKTYSGRFFHARPVADCASCHNPHTLTVAEETCLPCHETGNFDAIRISRVSYDGSGDLSKGIRSDVANNAALLMKMIQDYAANVAGTPIIFEPHYPYFFVDADQDGRADEVDGRSASYKAWTPRSLKAAYNWKFVTADPGAFAHNPQYVLELLYDSIEDLSGPLEVDVSELGIQR</sequence>
<name>A0A7W6KN59_9HYPH</name>
<evidence type="ECO:0000313" key="3">
    <source>
        <dbReference type="Proteomes" id="UP000530571"/>
    </source>
</evidence>
<evidence type="ECO:0000313" key="2">
    <source>
        <dbReference type="EMBL" id="MBB4124278.1"/>
    </source>
</evidence>
<dbReference type="Proteomes" id="UP000530571">
    <property type="component" value="Unassembled WGS sequence"/>
</dbReference>
<dbReference type="PANTHER" id="PTHR35038">
    <property type="entry name" value="DISSIMILATORY SULFITE REDUCTASE SIRA"/>
    <property type="match status" value="1"/>
</dbReference>
<dbReference type="EMBL" id="JACIDZ010000019">
    <property type="protein sequence ID" value="MBB4124278.1"/>
    <property type="molecule type" value="Genomic_DNA"/>
</dbReference>
<dbReference type="PANTHER" id="PTHR35038:SF6">
    <property type="entry name" value="SURFACE LOCALIZED DECAHEME CYTOCHROME C LIPOPROTEIN"/>
    <property type="match status" value="1"/>
</dbReference>
<comment type="caution">
    <text evidence="2">The sequence shown here is derived from an EMBL/GenBank/DDBJ whole genome shotgun (WGS) entry which is preliminary data.</text>
</comment>
<keyword evidence="1" id="KW-0732">Signal</keyword>
<accession>A0A7W6KN59</accession>
<protein>
    <submittedName>
        <fullName evidence="2">Cytochrome c5</fullName>
    </submittedName>
</protein>
<dbReference type="GO" id="GO:0016491">
    <property type="term" value="F:oxidoreductase activity"/>
    <property type="evidence" value="ECO:0007669"/>
    <property type="project" value="TreeGrafter"/>
</dbReference>
<proteinExistence type="predicted"/>
<keyword evidence="3" id="KW-1185">Reference proteome</keyword>
<dbReference type="Gene3D" id="1.10.1130.10">
    <property type="entry name" value="Flavocytochrome C3, Chain A"/>
    <property type="match status" value="1"/>
</dbReference>
<gene>
    <name evidence="2" type="ORF">GGR30_004234</name>
</gene>
<dbReference type="InterPro" id="IPR036280">
    <property type="entry name" value="Multihaem_cyt_sf"/>
</dbReference>
<dbReference type="SUPFAM" id="SSF48695">
    <property type="entry name" value="Multiheme cytochromes"/>
    <property type="match status" value="1"/>
</dbReference>
<evidence type="ECO:0000256" key="1">
    <source>
        <dbReference type="ARBA" id="ARBA00022729"/>
    </source>
</evidence>
<dbReference type="InterPro" id="IPR051829">
    <property type="entry name" value="Multiheme_Cytochr_ET"/>
</dbReference>
<dbReference type="Gene3D" id="1.20.140.10">
    <property type="entry name" value="Butyryl-CoA Dehydrogenase, subunit A, domain 3"/>
    <property type="match status" value="1"/>
</dbReference>